<evidence type="ECO:0000256" key="2">
    <source>
        <dbReference type="ARBA" id="ARBA00022603"/>
    </source>
</evidence>
<protein>
    <recommendedName>
        <fullName evidence="9">SAM-dependent methyltransferase</fullName>
    </recommendedName>
</protein>
<name>A0A327JZ43_9HYPH</name>
<proteinExistence type="inferred from homology"/>
<dbReference type="Gene3D" id="3.40.50.150">
    <property type="entry name" value="Vaccinia Virus protein VP39"/>
    <property type="match status" value="1"/>
</dbReference>
<keyword evidence="2" id="KW-0489">Methyltransferase</keyword>
<keyword evidence="8" id="KW-1185">Reference proteome</keyword>
<keyword evidence="3" id="KW-0808">Transferase</keyword>
<dbReference type="InterPro" id="IPR050723">
    <property type="entry name" value="CFA/CMAS"/>
</dbReference>
<comment type="similarity">
    <text evidence="1">Belongs to the CFA/CMAS family.</text>
</comment>
<dbReference type="CDD" id="cd02440">
    <property type="entry name" value="AdoMet_MTases"/>
    <property type="match status" value="1"/>
</dbReference>
<dbReference type="GO" id="GO:0008168">
    <property type="term" value="F:methyltransferase activity"/>
    <property type="evidence" value="ECO:0007669"/>
    <property type="project" value="UniProtKB-KW"/>
</dbReference>
<comment type="caution">
    <text evidence="7">The sequence shown here is derived from an EMBL/GenBank/DDBJ whole genome shotgun (WGS) entry which is preliminary data.</text>
</comment>
<dbReference type="GO" id="GO:0008610">
    <property type="term" value="P:lipid biosynthetic process"/>
    <property type="evidence" value="ECO:0007669"/>
    <property type="project" value="InterPro"/>
</dbReference>
<dbReference type="SUPFAM" id="SSF53335">
    <property type="entry name" value="S-adenosyl-L-methionine-dependent methyltransferases"/>
    <property type="match status" value="1"/>
</dbReference>
<dbReference type="InterPro" id="IPR003333">
    <property type="entry name" value="CMAS"/>
</dbReference>
<keyword evidence="5" id="KW-0443">Lipid metabolism</keyword>
<dbReference type="PANTHER" id="PTHR43667">
    <property type="entry name" value="CYCLOPROPANE-FATTY-ACYL-PHOSPHOLIPID SYNTHASE"/>
    <property type="match status" value="1"/>
</dbReference>
<evidence type="ECO:0000256" key="1">
    <source>
        <dbReference type="ARBA" id="ARBA00010815"/>
    </source>
</evidence>
<gene>
    <name evidence="7" type="ORF">CH339_07005</name>
</gene>
<dbReference type="EMBL" id="NPEV01000010">
    <property type="protein sequence ID" value="RAI28358.1"/>
    <property type="molecule type" value="Genomic_DNA"/>
</dbReference>
<dbReference type="AlphaFoldDB" id="A0A327JZ43"/>
<dbReference type="GO" id="GO:0032259">
    <property type="term" value="P:methylation"/>
    <property type="evidence" value="ECO:0007669"/>
    <property type="project" value="UniProtKB-KW"/>
</dbReference>
<dbReference type="InterPro" id="IPR029063">
    <property type="entry name" value="SAM-dependent_MTases_sf"/>
</dbReference>
<dbReference type="Pfam" id="PF02353">
    <property type="entry name" value="CMAS"/>
    <property type="match status" value="1"/>
</dbReference>
<evidence type="ECO:0000256" key="5">
    <source>
        <dbReference type="ARBA" id="ARBA00023098"/>
    </source>
</evidence>
<evidence type="ECO:0000313" key="8">
    <source>
        <dbReference type="Proteomes" id="UP000249299"/>
    </source>
</evidence>
<evidence type="ECO:0008006" key="9">
    <source>
        <dbReference type="Google" id="ProtNLM"/>
    </source>
</evidence>
<dbReference type="PANTHER" id="PTHR43667:SF2">
    <property type="entry name" value="FATTY ACID C-METHYL TRANSFERASE"/>
    <property type="match status" value="1"/>
</dbReference>
<organism evidence="7 8">
    <name type="scientific">Rhodobium orientis</name>
    <dbReference type="NCBI Taxonomy" id="34017"/>
    <lineage>
        <taxon>Bacteria</taxon>
        <taxon>Pseudomonadati</taxon>
        <taxon>Pseudomonadota</taxon>
        <taxon>Alphaproteobacteria</taxon>
        <taxon>Hyphomicrobiales</taxon>
        <taxon>Rhodobiaceae</taxon>
        <taxon>Rhodobium</taxon>
    </lineage>
</organism>
<evidence type="ECO:0000256" key="3">
    <source>
        <dbReference type="ARBA" id="ARBA00022679"/>
    </source>
</evidence>
<dbReference type="OrthoDB" id="9782855at2"/>
<sequence length="411" mass="46487">MITELTAGPPTRTDILTRALTPLVTSSARRMLRWNPKGSVLVELPNGHKALFGTPGIGADAHLRINSYRVIGKALRRGTLGFAEAYIDGDIDSADLTALFRFFVHNMEGFEEAGRGLFKRRIADKLAHRMRRNTRRGSQRNISEHYDLGNDFYRLWLDADMNYSSGIYPERGKVSLQAAQEAKLDRVIDLLELAGGEEILEIGCGWGAFARRAAGRHGAQITGLTLSREQLQHAEAAAHAAGLGSSCEFRLEDYRDTGGTYDRIASIEMIEAVGEENWPRYFRTLHDRLRPGGTAVVQAITIAEARYERYRRKPDFIQRYIFPGGMLPTATIIAGQARRAGLTLDRIERFGASYARTLRDWRDRFEAAWPQIARLGFDEAFRRKWHYYLCYCEAGFLEGTIDVGLYRMRKA</sequence>
<evidence type="ECO:0000256" key="6">
    <source>
        <dbReference type="PIRSR" id="PIRSR003085-1"/>
    </source>
</evidence>
<accession>A0A327JZ43</accession>
<reference evidence="7 8" key="1">
    <citation type="submission" date="2017-07" db="EMBL/GenBank/DDBJ databases">
        <title>Draft Genome Sequences of Select Purple Nonsulfur Bacteria.</title>
        <authorList>
            <person name="Lasarre B."/>
            <person name="Mckinlay J.B."/>
        </authorList>
    </citation>
    <scope>NUCLEOTIDE SEQUENCE [LARGE SCALE GENOMIC DNA]</scope>
    <source>
        <strain evidence="7 8">DSM 11290</strain>
    </source>
</reference>
<keyword evidence="4" id="KW-0949">S-adenosyl-L-methionine</keyword>
<evidence type="ECO:0000313" key="7">
    <source>
        <dbReference type="EMBL" id="RAI28358.1"/>
    </source>
</evidence>
<dbReference type="Proteomes" id="UP000249299">
    <property type="component" value="Unassembled WGS sequence"/>
</dbReference>
<evidence type="ECO:0000256" key="4">
    <source>
        <dbReference type="ARBA" id="ARBA00022691"/>
    </source>
</evidence>
<dbReference type="PIRSF" id="PIRSF003085">
    <property type="entry name" value="CMAS"/>
    <property type="match status" value="1"/>
</dbReference>
<feature type="active site" evidence="6">
    <location>
        <position position="392"/>
    </location>
</feature>